<accession>A0A447XXV8</accession>
<gene>
    <name evidence="1" type="ORF">NCTC9702_03152</name>
</gene>
<dbReference type="EMBL" id="LR134246">
    <property type="protein sequence ID" value="VED35901.1"/>
    <property type="molecule type" value="Genomic_DNA"/>
</dbReference>
<reference evidence="1 2" key="1">
    <citation type="submission" date="2018-12" db="EMBL/GenBank/DDBJ databases">
        <authorList>
            <consortium name="Pathogen Informatics"/>
        </authorList>
    </citation>
    <scope>NUCLEOTIDE SEQUENCE [LARGE SCALE GENOMIC DNA]</scope>
    <source>
        <strain evidence="1 2">NCTC9702</strain>
    </source>
</reference>
<dbReference type="Proteomes" id="UP000277930">
    <property type="component" value="Chromosome 1"/>
</dbReference>
<proteinExistence type="predicted"/>
<evidence type="ECO:0000313" key="2">
    <source>
        <dbReference type="Proteomes" id="UP000277930"/>
    </source>
</evidence>
<organism evidence="1 2">
    <name type="scientific">Escherichia coli</name>
    <dbReference type="NCBI Taxonomy" id="562"/>
    <lineage>
        <taxon>Bacteria</taxon>
        <taxon>Pseudomonadati</taxon>
        <taxon>Pseudomonadota</taxon>
        <taxon>Gammaproteobacteria</taxon>
        <taxon>Enterobacterales</taxon>
        <taxon>Enterobacteriaceae</taxon>
        <taxon>Escherichia</taxon>
    </lineage>
</organism>
<dbReference type="AlphaFoldDB" id="A0A447XXV8"/>
<sequence>MDFCRGNNSGNDGELKIGSQIQYSPKQSGATVSGDYIYLATPQVEDGPCVSSFIISGATAATRASDIVTVPIKNNLYNLPFTVLCEVHKNWV</sequence>
<evidence type="ECO:0000313" key="1">
    <source>
        <dbReference type="EMBL" id="VED35901.1"/>
    </source>
</evidence>
<name>A0A447XXV8_ECOLX</name>
<protein>
    <submittedName>
        <fullName evidence="1">Tail fiber protein</fullName>
    </submittedName>
</protein>